<organism evidence="1 2">
    <name type="scientific">Mycolicibacterium mucogenicum</name>
    <name type="common">Mycobacterium mucogenicum</name>
    <dbReference type="NCBI Taxonomy" id="56689"/>
    <lineage>
        <taxon>Bacteria</taxon>
        <taxon>Bacillati</taxon>
        <taxon>Actinomycetota</taxon>
        <taxon>Actinomycetes</taxon>
        <taxon>Mycobacteriales</taxon>
        <taxon>Mycobacteriaceae</taxon>
        <taxon>Mycolicibacterium</taxon>
    </lineage>
</organism>
<gene>
    <name evidence="1" type="ORF">A5630_04335</name>
</gene>
<evidence type="ECO:0000313" key="1">
    <source>
        <dbReference type="EMBL" id="OBJ37504.1"/>
    </source>
</evidence>
<sequence length="145" mass="16105">MLRFTQRPVDLADALDCSSCADRDTNFPLQTPSEGRSQLDTIDIRPDRQQRTDHTVDFTHEGGRPKLVCGVDQCRDGSVHSLDVAARLISRMRQPDSESDELSVAQRDTGDFATPLQIGRARIAEQAHYQLVMGATNQPVSLPIM</sequence>
<name>A0A1A3GQ86_MYCMU</name>
<reference evidence="1 2" key="1">
    <citation type="submission" date="2016-06" db="EMBL/GenBank/DDBJ databases">
        <authorList>
            <person name="Kjaerup R.B."/>
            <person name="Dalgaard T.S."/>
            <person name="Juul-Madsen H.R."/>
        </authorList>
    </citation>
    <scope>NUCLEOTIDE SEQUENCE [LARGE SCALE GENOMIC DNA]</scope>
    <source>
        <strain evidence="1 2">1127319.6</strain>
    </source>
</reference>
<evidence type="ECO:0000313" key="2">
    <source>
        <dbReference type="Proteomes" id="UP000093898"/>
    </source>
</evidence>
<dbReference type="AlphaFoldDB" id="A0A1A3GQ86"/>
<proteinExistence type="predicted"/>
<protein>
    <submittedName>
        <fullName evidence="1">Uncharacterized protein</fullName>
    </submittedName>
</protein>
<comment type="caution">
    <text evidence="1">The sequence shown here is derived from an EMBL/GenBank/DDBJ whole genome shotgun (WGS) entry which is preliminary data.</text>
</comment>
<accession>A0A1A3GQ86</accession>
<dbReference type="Proteomes" id="UP000093898">
    <property type="component" value="Unassembled WGS sequence"/>
</dbReference>
<dbReference type="EMBL" id="LZLC01000219">
    <property type="protein sequence ID" value="OBJ37504.1"/>
    <property type="molecule type" value="Genomic_DNA"/>
</dbReference>